<evidence type="ECO:0000256" key="11">
    <source>
        <dbReference type="SAM" id="SignalP"/>
    </source>
</evidence>
<keyword evidence="8" id="KW-1015">Disulfide bond</keyword>
<dbReference type="Pfam" id="PF07448">
    <property type="entry name" value="Spp-24"/>
    <property type="match status" value="1"/>
</dbReference>
<evidence type="ECO:0000256" key="10">
    <source>
        <dbReference type="SAM" id="MobiDB-lite"/>
    </source>
</evidence>
<evidence type="ECO:0000256" key="2">
    <source>
        <dbReference type="ARBA" id="ARBA00004613"/>
    </source>
</evidence>
<feature type="compositionally biased region" description="Basic and acidic residues" evidence="10">
    <location>
        <begin position="181"/>
        <end position="194"/>
    </location>
</feature>
<dbReference type="PANTHER" id="PTHR15444:SF4">
    <property type="entry name" value="SECRETED PHOSPHOPROTEIN 24"/>
    <property type="match status" value="1"/>
</dbReference>
<feature type="region of interest" description="Disordered" evidence="10">
    <location>
        <begin position="154"/>
        <end position="194"/>
    </location>
</feature>
<dbReference type="GO" id="GO:0005576">
    <property type="term" value="C:extracellular region"/>
    <property type="evidence" value="ECO:0007669"/>
    <property type="project" value="UniProtKB-SubCell"/>
</dbReference>
<evidence type="ECO:0000256" key="9">
    <source>
        <dbReference type="ARBA" id="ARBA00029627"/>
    </source>
</evidence>
<name>A0A093BFC9_CHAPE</name>
<evidence type="ECO:0000256" key="3">
    <source>
        <dbReference type="ARBA" id="ARBA00008576"/>
    </source>
</evidence>
<dbReference type="InterPro" id="IPR010892">
    <property type="entry name" value="Spp-24"/>
</dbReference>
<feature type="chain" id="PRO_5001884452" description="Secreted phosphoprotein 24" evidence="11">
    <location>
        <begin position="28"/>
        <end position="194"/>
    </location>
</feature>
<comment type="similarity">
    <text evidence="3">Belongs to the SPP2 family.</text>
</comment>
<dbReference type="GO" id="GO:0046849">
    <property type="term" value="P:bone remodeling"/>
    <property type="evidence" value="ECO:0007669"/>
    <property type="project" value="InterPro"/>
</dbReference>
<keyword evidence="5" id="KW-0964">Secreted</keyword>
<protein>
    <recommendedName>
        <fullName evidence="4">Secreted phosphoprotein 24</fullName>
    </recommendedName>
    <alternativeName>
        <fullName evidence="9">Secreted phosphoprotein 2</fullName>
    </alternativeName>
</protein>
<keyword evidence="7 11" id="KW-0732">Signal</keyword>
<reference evidence="13" key="2">
    <citation type="journal article" date="2014" name="Science">
        <title>Comparative genomics reveals insights into avian genome evolution and adaptation.</title>
        <authorList>
            <consortium name="Avian Genome Consortium"/>
            <person name="Zhang G."/>
            <person name="Li C."/>
            <person name="Li Q."/>
            <person name="Li B."/>
            <person name="Larkin D.M."/>
            <person name="Lee C."/>
            <person name="Storz J.F."/>
            <person name="Antunes A."/>
            <person name="Greenwold M.J."/>
            <person name="Meredith R.W."/>
            <person name="Odeen A."/>
            <person name="Cui J."/>
            <person name="Zhou Q."/>
            <person name="Xu L."/>
            <person name="Pan H."/>
            <person name="Wang Z."/>
            <person name="Jin L."/>
            <person name="Zhang P."/>
            <person name="Hu H."/>
            <person name="Yang W."/>
            <person name="Hu J."/>
            <person name="Xiao J."/>
            <person name="Yang Z."/>
            <person name="Liu Y."/>
            <person name="Xie Q."/>
            <person name="Yu H."/>
            <person name="Lian J."/>
            <person name="Wen P."/>
            <person name="Zhang F."/>
            <person name="Li H."/>
            <person name="Zeng Y."/>
            <person name="Xiong Z."/>
            <person name="Liu S."/>
            <person name="Zhou L."/>
            <person name="Huang Z."/>
            <person name="An N."/>
            <person name="Wang J."/>
            <person name="Zheng Q."/>
            <person name="Xiong Y."/>
            <person name="Wang G."/>
            <person name="Wang B."/>
            <person name="Wang J."/>
            <person name="Fan Y."/>
            <person name="da Fonseca R.R."/>
            <person name="Alfaro-Nunez A."/>
            <person name="Schubert M."/>
            <person name="Orlando L."/>
            <person name="Mourier T."/>
            <person name="Howard J.T."/>
            <person name="Ganapathy G."/>
            <person name="Pfenning A."/>
            <person name="Whitney O."/>
            <person name="Rivas M.V."/>
            <person name="Hara E."/>
            <person name="Smith J."/>
            <person name="Farre M."/>
            <person name="Narayan J."/>
            <person name="Slavov G."/>
            <person name="Romanov M.N."/>
            <person name="Borges R."/>
            <person name="Machado J.P."/>
            <person name="Khan I."/>
            <person name="Springer M.S."/>
            <person name="Gatesy J."/>
            <person name="Hoffmann F.G."/>
            <person name="Opazo J.C."/>
            <person name="Hastad O."/>
            <person name="Sawyer R.H."/>
            <person name="Kim H."/>
            <person name="Kim K.W."/>
            <person name="Kim H.J."/>
            <person name="Cho S."/>
            <person name="Li N."/>
            <person name="Huang Y."/>
            <person name="Bruford M.W."/>
            <person name="Zhan X."/>
            <person name="Dixon A."/>
            <person name="Bertelsen M.F."/>
            <person name="Derryberry E."/>
            <person name="Warren W."/>
            <person name="Wilson R.K."/>
            <person name="Li S."/>
            <person name="Ray D.A."/>
            <person name="Green R.E."/>
            <person name="O'Brien S.J."/>
            <person name="Griffin D."/>
            <person name="Johnson W.E."/>
            <person name="Haussler D."/>
            <person name="Ryder O.A."/>
            <person name="Willerslev E."/>
            <person name="Graves G.R."/>
            <person name="Alstrom P."/>
            <person name="Fjeldsa J."/>
            <person name="Mindell D.P."/>
            <person name="Edwards S.V."/>
            <person name="Braun E.L."/>
            <person name="Rahbek C."/>
            <person name="Burt D.W."/>
            <person name="Houde P."/>
            <person name="Zhang Y."/>
            <person name="Yang H."/>
            <person name="Wang J."/>
            <person name="Jarvis E.D."/>
            <person name="Gilbert M.T."/>
            <person name="Wang J."/>
        </authorList>
    </citation>
    <scope>NUCLEOTIDE SEQUENCE [LARGE SCALE GENOMIC DNA]</scope>
</reference>
<evidence type="ECO:0000256" key="6">
    <source>
        <dbReference type="ARBA" id="ARBA00022553"/>
    </source>
</evidence>
<organism evidence="12 13">
    <name type="scientific">Chaetura pelagica</name>
    <name type="common">Chimney swift</name>
    <name type="synonym">Hirundo pelagica</name>
    <dbReference type="NCBI Taxonomy" id="8897"/>
    <lineage>
        <taxon>Eukaryota</taxon>
        <taxon>Metazoa</taxon>
        <taxon>Chordata</taxon>
        <taxon>Craniata</taxon>
        <taxon>Vertebrata</taxon>
        <taxon>Euteleostomi</taxon>
        <taxon>Archelosauria</taxon>
        <taxon>Archosauria</taxon>
        <taxon>Dinosauria</taxon>
        <taxon>Saurischia</taxon>
        <taxon>Theropoda</taxon>
        <taxon>Coelurosauria</taxon>
        <taxon>Aves</taxon>
        <taxon>Neognathae</taxon>
        <taxon>Neoaves</taxon>
        <taxon>Strisores</taxon>
        <taxon>Apodiformes</taxon>
        <taxon>Apodidae</taxon>
        <taxon>Apodinae</taxon>
        <taxon>Chaetura</taxon>
    </lineage>
</organism>
<evidence type="ECO:0000313" key="12">
    <source>
        <dbReference type="EMBL" id="KFU85286.1"/>
    </source>
</evidence>
<feature type="non-terminal residue" evidence="12">
    <location>
        <position position="1"/>
    </location>
</feature>
<sequence length="194" mass="21314">ERTRGFVSHTMRTLIFVLTLGTFSCSGLPVYDYELPVTEEALNASLARINSQSWGTNLYGVVGSRVTRVDMWDSNTYSLELQFSVRETSCTKASGRDPATCAFKLGPFVPAGLCSSLVQVSGERVSRLSVRCRWGSPSSESLSSEEMMYVPMMSPSWQGSSHREGVFAPEASAGRGSSPGDWHRPSHFSPDKRE</sequence>
<feature type="signal peptide" evidence="11">
    <location>
        <begin position="1"/>
        <end position="27"/>
    </location>
</feature>
<dbReference type="PANTHER" id="PTHR15444">
    <property type="entry name" value="SECRETED PHOSPHOPROTEIN 24"/>
    <property type="match status" value="1"/>
</dbReference>
<accession>A0A093BFC9</accession>
<evidence type="ECO:0000256" key="1">
    <source>
        <dbReference type="ARBA" id="ARBA00002371"/>
    </source>
</evidence>
<evidence type="ECO:0000256" key="5">
    <source>
        <dbReference type="ARBA" id="ARBA00022525"/>
    </source>
</evidence>
<gene>
    <name evidence="12" type="ORF">M959_11522</name>
</gene>
<dbReference type="AlphaFoldDB" id="A0A093BFC9"/>
<dbReference type="Gene3D" id="3.10.450.10">
    <property type="match status" value="1"/>
</dbReference>
<feature type="non-terminal residue" evidence="12">
    <location>
        <position position="194"/>
    </location>
</feature>
<keyword evidence="6" id="KW-0597">Phosphoprotein</keyword>
<comment type="subcellular location">
    <subcellularLocation>
        <location evidence="2">Secreted</location>
    </subcellularLocation>
</comment>
<dbReference type="EMBL" id="KN125924">
    <property type="protein sequence ID" value="KFU85286.1"/>
    <property type="molecule type" value="Genomic_DNA"/>
</dbReference>
<evidence type="ECO:0000256" key="4">
    <source>
        <dbReference type="ARBA" id="ARBA00020365"/>
    </source>
</evidence>
<keyword evidence="13" id="KW-1185">Reference proteome</keyword>
<reference evidence="12 13" key="1">
    <citation type="submission" date="2013-08" db="EMBL/GenBank/DDBJ databases">
        <title>Genome evolution of avian class.</title>
        <authorList>
            <person name="Zhang G."/>
            <person name="Li C."/>
        </authorList>
    </citation>
    <scope>NUCLEOTIDE SEQUENCE [LARGE SCALE GENOMIC DNA]</scope>
    <source>
        <strain evidence="12">M959</strain>
    </source>
</reference>
<evidence type="ECO:0000313" key="13">
    <source>
        <dbReference type="Proteomes" id="UP000031515"/>
    </source>
</evidence>
<proteinExistence type="inferred from homology"/>
<comment type="function">
    <text evidence="1">Could coordinate an aspect of bone turnover.</text>
</comment>
<evidence type="ECO:0000256" key="7">
    <source>
        <dbReference type="ARBA" id="ARBA00022729"/>
    </source>
</evidence>
<evidence type="ECO:0000256" key="8">
    <source>
        <dbReference type="ARBA" id="ARBA00023157"/>
    </source>
</evidence>
<dbReference type="SUPFAM" id="SSF54403">
    <property type="entry name" value="Cystatin/monellin"/>
    <property type="match status" value="1"/>
</dbReference>
<dbReference type="Proteomes" id="UP000031515">
    <property type="component" value="Unassembled WGS sequence"/>
</dbReference>
<dbReference type="InterPro" id="IPR046350">
    <property type="entry name" value="Cystatin_sf"/>
</dbReference>